<reference evidence="7 8" key="1">
    <citation type="submission" date="2019-07" db="EMBL/GenBank/DDBJ databases">
        <authorList>
            <person name="Divens A.M."/>
            <person name="Garlena R.A."/>
            <person name="Russell D.A."/>
            <person name="Pope W.H."/>
            <person name="Jacobs-Sera D."/>
            <person name="Hatfull G.F."/>
        </authorList>
    </citation>
    <scope>NUCLEOTIDE SEQUENCE [LARGE SCALE GENOMIC DNA]</scope>
</reference>
<accession>A0A5J6TH61</accession>
<evidence type="ECO:0000256" key="1">
    <source>
        <dbReference type="ARBA" id="ARBA00009518"/>
    </source>
</evidence>
<keyword evidence="3" id="KW-0460">Magnesium</keyword>
<dbReference type="InterPro" id="IPR012337">
    <property type="entry name" value="RNaseH-like_sf"/>
</dbReference>
<evidence type="ECO:0000313" key="7">
    <source>
        <dbReference type="EMBL" id="QFG10005.1"/>
    </source>
</evidence>
<dbReference type="GeneID" id="63926081"/>
<dbReference type="GO" id="GO:0006281">
    <property type="term" value="P:DNA repair"/>
    <property type="evidence" value="ECO:0007669"/>
    <property type="project" value="UniProtKB-KW"/>
</dbReference>
<keyword evidence="2" id="KW-0227">DNA damage</keyword>
<protein>
    <submittedName>
        <fullName evidence="7">RuvC-like resolvase</fullName>
    </submittedName>
</protein>
<proteinExistence type="inferred from homology"/>
<dbReference type="InterPro" id="IPR002176">
    <property type="entry name" value="X-over_junc_endoDNase_RuvC"/>
</dbReference>
<dbReference type="PRINTS" id="PR00696">
    <property type="entry name" value="RSOLVASERUVC"/>
</dbReference>
<dbReference type="GO" id="GO:0004520">
    <property type="term" value="F:DNA endonuclease activity"/>
    <property type="evidence" value="ECO:0007669"/>
    <property type="project" value="InterPro"/>
</dbReference>
<organism evidence="7 8">
    <name type="scientific">Mycobacterium phage Antsirabe</name>
    <dbReference type="NCBI Taxonomy" id="2575610"/>
    <lineage>
        <taxon>Viruses</taxon>
        <taxon>Duplodnaviria</taxon>
        <taxon>Heunggongvirae</taxon>
        <taxon>Uroviricota</taxon>
        <taxon>Caudoviricetes</taxon>
        <taxon>Gclasvirinae</taxon>
        <taxon>Antsirabevirus</taxon>
        <taxon>Antsirabevirus antsirabe</taxon>
    </lineage>
</organism>
<keyword evidence="6" id="KW-0234">DNA repair</keyword>
<evidence type="ECO:0000256" key="2">
    <source>
        <dbReference type="ARBA" id="ARBA00022763"/>
    </source>
</evidence>
<dbReference type="RefSeq" id="YP_010051591.1">
    <property type="nucleotide sequence ID" value="NC_054444.1"/>
</dbReference>
<dbReference type="SUPFAM" id="SSF53098">
    <property type="entry name" value="Ribonuclease H-like"/>
    <property type="match status" value="1"/>
</dbReference>
<dbReference type="GO" id="GO:0003677">
    <property type="term" value="F:DNA binding"/>
    <property type="evidence" value="ECO:0007669"/>
    <property type="project" value="UniProtKB-KW"/>
</dbReference>
<evidence type="ECO:0000256" key="6">
    <source>
        <dbReference type="ARBA" id="ARBA00023204"/>
    </source>
</evidence>
<dbReference type="Gene3D" id="3.30.420.10">
    <property type="entry name" value="Ribonuclease H-like superfamily/Ribonuclease H"/>
    <property type="match status" value="1"/>
</dbReference>
<keyword evidence="4" id="KW-0238">DNA-binding</keyword>
<keyword evidence="5" id="KW-0233">DNA recombination</keyword>
<dbReference type="InterPro" id="IPR036397">
    <property type="entry name" value="RNaseH_sf"/>
</dbReference>
<name>A0A5J6TH61_9CAUD</name>
<evidence type="ECO:0000313" key="8">
    <source>
        <dbReference type="Proteomes" id="UP000326949"/>
    </source>
</evidence>
<dbReference type="GO" id="GO:0006310">
    <property type="term" value="P:DNA recombination"/>
    <property type="evidence" value="ECO:0007669"/>
    <property type="project" value="UniProtKB-KW"/>
</dbReference>
<evidence type="ECO:0000256" key="5">
    <source>
        <dbReference type="ARBA" id="ARBA00023172"/>
    </source>
</evidence>
<gene>
    <name evidence="7" type="primary">51</name>
    <name evidence="7" type="ORF">PBI_ANTSIRABE_51</name>
</gene>
<sequence length="199" mass="21769">MIAVGIDPSLTSTGVAVLVDGRLRHFGRYGRDGHNGASWASRSNRVRQSRSMVYRAAVTCGRPDCVVIEGHPYAIGNQGNEFDRAGLWHLIFEAFAARDIPVVVVDNKKAKAWVTGAGNASKPDMMAVIDAWYLGQIEPPLSKWRKKDNPDDVADAIAYATMAAFKLGDPIPFTPKERHTTALALLAWPDNRKGTMNHA</sequence>
<comment type="similarity">
    <text evidence="1">Belongs to the RuvC family.</text>
</comment>
<dbReference type="KEGG" id="vg:63926081"/>
<keyword evidence="8" id="KW-1185">Reference proteome</keyword>
<dbReference type="Proteomes" id="UP000326949">
    <property type="component" value="Segment"/>
</dbReference>
<evidence type="ECO:0000256" key="3">
    <source>
        <dbReference type="ARBA" id="ARBA00022842"/>
    </source>
</evidence>
<evidence type="ECO:0000256" key="4">
    <source>
        <dbReference type="ARBA" id="ARBA00023125"/>
    </source>
</evidence>
<dbReference type="EMBL" id="MN234183">
    <property type="protein sequence ID" value="QFG10005.1"/>
    <property type="molecule type" value="Genomic_DNA"/>
</dbReference>